<protein>
    <submittedName>
        <fullName evidence="2">Uncharacterized protein</fullName>
    </submittedName>
</protein>
<gene>
    <name evidence="2" type="ORF">NGRA_2030</name>
</gene>
<organism evidence="2 3">
    <name type="scientific">Nosema granulosis</name>
    <dbReference type="NCBI Taxonomy" id="83296"/>
    <lineage>
        <taxon>Eukaryota</taxon>
        <taxon>Fungi</taxon>
        <taxon>Fungi incertae sedis</taxon>
        <taxon>Microsporidia</taxon>
        <taxon>Nosematidae</taxon>
        <taxon>Nosema</taxon>
    </lineage>
</organism>
<keyword evidence="1" id="KW-0175">Coiled coil</keyword>
<evidence type="ECO:0000313" key="3">
    <source>
        <dbReference type="Proteomes" id="UP000740883"/>
    </source>
</evidence>
<reference evidence="2 3" key="1">
    <citation type="journal article" date="2020" name="Genome Biol. Evol.">
        <title>Comparative genomics of strictly vertically transmitted, feminizing microsporidia endosymbionts of amphipod crustaceans.</title>
        <authorList>
            <person name="Cormier A."/>
            <person name="Chebbi M.A."/>
            <person name="Giraud I."/>
            <person name="Wattier R."/>
            <person name="Teixeira M."/>
            <person name="Gilbert C."/>
            <person name="Rigaud T."/>
            <person name="Cordaux R."/>
        </authorList>
    </citation>
    <scope>NUCLEOTIDE SEQUENCE [LARGE SCALE GENOMIC DNA]</scope>
    <source>
        <strain evidence="2 3">Ou3-Ou53</strain>
    </source>
</reference>
<sequence>MKAVDAYVRITPPCDISEIARIFQAAQTCYQKATEKEKKKSEWRENIKKKVQELHNKGKLLEKVKKFETLLEEEKRSAKKIMREMGLMMSDNGDLNKAMVLFNEKKELYSKKLEVADKRKEYRCQNQTFELYRSIFYRSLKETREVEYSVPKESIKAFWGAMWDQKEELSETKAYDEYLSNFLPGTDEQTPFPSFTEFLDIINGLPNLEAAGCDGIFNFFIKKCESLYPYLYEAIKKICVEGDTAEQWFYKGLTYLFPKGNPTTGGDFRPITCMTNLYKLTTKCTTRVLQPIVEHRGLLA</sequence>
<keyword evidence="3" id="KW-1185">Reference proteome</keyword>
<dbReference type="EMBL" id="SBJO01000175">
    <property type="protein sequence ID" value="KAF9762412.1"/>
    <property type="molecule type" value="Genomic_DNA"/>
</dbReference>
<comment type="caution">
    <text evidence="2">The sequence shown here is derived from an EMBL/GenBank/DDBJ whole genome shotgun (WGS) entry which is preliminary data.</text>
</comment>
<accession>A0A9P6GYE3</accession>
<evidence type="ECO:0000313" key="2">
    <source>
        <dbReference type="EMBL" id="KAF9762412.1"/>
    </source>
</evidence>
<dbReference type="Proteomes" id="UP000740883">
    <property type="component" value="Unassembled WGS sequence"/>
</dbReference>
<evidence type="ECO:0000256" key="1">
    <source>
        <dbReference type="SAM" id="Coils"/>
    </source>
</evidence>
<feature type="coiled-coil region" evidence="1">
    <location>
        <begin position="33"/>
        <end position="84"/>
    </location>
</feature>
<dbReference type="AlphaFoldDB" id="A0A9P6GYE3"/>
<proteinExistence type="predicted"/>
<name>A0A9P6GYE3_9MICR</name>
<dbReference type="OrthoDB" id="2191163at2759"/>